<dbReference type="Proteomes" id="UP000187203">
    <property type="component" value="Unassembled WGS sequence"/>
</dbReference>
<sequence>MESVGEKVSEEGELGRGREGSRMNGKMGMNLPVRRFPERIVSNQFLFLWPGGQQTQSKASKASCLIIGTILRKTSA</sequence>
<accession>A0A1R3H1G8</accession>
<dbReference type="EMBL" id="AWUE01021015">
    <property type="protein sequence ID" value="OMO64096.1"/>
    <property type="molecule type" value="Genomic_DNA"/>
</dbReference>
<keyword evidence="3" id="KW-1185">Reference proteome</keyword>
<protein>
    <submittedName>
        <fullName evidence="2">Uncharacterized protein</fullName>
    </submittedName>
</protein>
<proteinExistence type="predicted"/>
<comment type="caution">
    <text evidence="2">The sequence shown here is derived from an EMBL/GenBank/DDBJ whole genome shotgun (WGS) entry which is preliminary data.</text>
</comment>
<dbReference type="AlphaFoldDB" id="A0A1R3H1G8"/>
<evidence type="ECO:0000256" key="1">
    <source>
        <dbReference type="SAM" id="MobiDB-lite"/>
    </source>
</evidence>
<organism evidence="2 3">
    <name type="scientific">Corchorus olitorius</name>
    <dbReference type="NCBI Taxonomy" id="93759"/>
    <lineage>
        <taxon>Eukaryota</taxon>
        <taxon>Viridiplantae</taxon>
        <taxon>Streptophyta</taxon>
        <taxon>Embryophyta</taxon>
        <taxon>Tracheophyta</taxon>
        <taxon>Spermatophyta</taxon>
        <taxon>Magnoliopsida</taxon>
        <taxon>eudicotyledons</taxon>
        <taxon>Gunneridae</taxon>
        <taxon>Pentapetalae</taxon>
        <taxon>rosids</taxon>
        <taxon>malvids</taxon>
        <taxon>Malvales</taxon>
        <taxon>Malvaceae</taxon>
        <taxon>Grewioideae</taxon>
        <taxon>Apeibeae</taxon>
        <taxon>Corchorus</taxon>
    </lineage>
</organism>
<evidence type="ECO:0000313" key="2">
    <source>
        <dbReference type="EMBL" id="OMO64096.1"/>
    </source>
</evidence>
<name>A0A1R3H1G8_9ROSI</name>
<reference evidence="3" key="1">
    <citation type="submission" date="2013-09" db="EMBL/GenBank/DDBJ databases">
        <title>Corchorus olitorius genome sequencing.</title>
        <authorList>
            <person name="Alam M."/>
            <person name="Haque M.S."/>
            <person name="Islam M.S."/>
            <person name="Emdad E.M."/>
            <person name="Islam M.M."/>
            <person name="Ahmed B."/>
            <person name="Halim A."/>
            <person name="Hossen Q.M.M."/>
            <person name="Hossain M.Z."/>
            <person name="Ahmed R."/>
            <person name="Khan M.M."/>
            <person name="Islam R."/>
            <person name="Rashid M.M."/>
            <person name="Khan S.A."/>
            <person name="Rahman M.S."/>
            <person name="Alam M."/>
            <person name="Yahiya A.S."/>
            <person name="Khan M.S."/>
            <person name="Azam M.S."/>
            <person name="Haque T."/>
            <person name="Lashkar M.Z.H."/>
            <person name="Akhand A.I."/>
            <person name="Morshed G."/>
            <person name="Roy S."/>
            <person name="Uddin K.S."/>
            <person name="Rabeya T."/>
            <person name="Hossain A.S."/>
            <person name="Chowdhury A."/>
            <person name="Snigdha A.R."/>
            <person name="Mortoza M.S."/>
            <person name="Matin S.A."/>
            <person name="Hoque S.M.E."/>
            <person name="Islam M.K."/>
            <person name="Roy D.K."/>
            <person name="Haider R."/>
            <person name="Moosa M.M."/>
            <person name="Elias S.M."/>
            <person name="Hasan A.M."/>
            <person name="Jahan S."/>
            <person name="Shafiuddin M."/>
            <person name="Mahmood N."/>
            <person name="Shommy N.S."/>
        </authorList>
    </citation>
    <scope>NUCLEOTIDE SEQUENCE [LARGE SCALE GENOMIC DNA]</scope>
    <source>
        <strain evidence="3">cv. O-4</strain>
    </source>
</reference>
<feature type="compositionally biased region" description="Basic and acidic residues" evidence="1">
    <location>
        <begin position="1"/>
        <end position="21"/>
    </location>
</feature>
<evidence type="ECO:0000313" key="3">
    <source>
        <dbReference type="Proteomes" id="UP000187203"/>
    </source>
</evidence>
<feature type="region of interest" description="Disordered" evidence="1">
    <location>
        <begin position="1"/>
        <end position="29"/>
    </location>
</feature>
<gene>
    <name evidence="2" type="ORF">COLO4_32117</name>
</gene>